<name>A0A0K0Y2G9_9RHOB</name>
<dbReference type="EMBL" id="CP012160">
    <property type="protein sequence ID" value="AKS45096.1"/>
    <property type="molecule type" value="Genomic_DNA"/>
</dbReference>
<dbReference type="RefSeq" id="WP_049833518.1">
    <property type="nucleotide sequence ID" value="NZ_CP012160.1"/>
</dbReference>
<dbReference type="AlphaFoldDB" id="A0A0K0Y2G9"/>
<evidence type="ECO:0000313" key="2">
    <source>
        <dbReference type="Proteomes" id="UP000067444"/>
    </source>
</evidence>
<protein>
    <submittedName>
        <fullName evidence="1">Uncharacterized protein</fullName>
    </submittedName>
</protein>
<accession>A0A0K0Y2G9</accession>
<proteinExistence type="predicted"/>
<dbReference type="KEGG" id="otm:OSB_05330"/>
<dbReference type="Proteomes" id="UP000067444">
    <property type="component" value="Chromosome"/>
</dbReference>
<evidence type="ECO:0000313" key="1">
    <source>
        <dbReference type="EMBL" id="AKS45096.1"/>
    </source>
</evidence>
<dbReference type="OrthoDB" id="7872220at2"/>
<dbReference type="PROSITE" id="PS51257">
    <property type="entry name" value="PROKAR_LIPOPROTEIN"/>
    <property type="match status" value="1"/>
</dbReference>
<keyword evidence="2" id="KW-1185">Reference proteome</keyword>
<reference evidence="1 2" key="1">
    <citation type="journal article" date="2015" name="Genome Announc.">
        <title>Closed Genome Sequence of Octadecabacter temperatus SB1, the First Mesophilic Species of the Genus Octadecabacter.</title>
        <authorList>
            <person name="Voget S."/>
            <person name="Billerbeck S."/>
            <person name="Simon M."/>
            <person name="Daniel R."/>
        </authorList>
    </citation>
    <scope>NUCLEOTIDE SEQUENCE [LARGE SCALE GENOMIC DNA]</scope>
    <source>
        <strain evidence="1 2">SB1</strain>
    </source>
</reference>
<organism evidence="1 2">
    <name type="scientific">Octadecabacter temperatus</name>
    <dbReference type="NCBI Taxonomy" id="1458307"/>
    <lineage>
        <taxon>Bacteria</taxon>
        <taxon>Pseudomonadati</taxon>
        <taxon>Pseudomonadota</taxon>
        <taxon>Alphaproteobacteria</taxon>
        <taxon>Rhodobacterales</taxon>
        <taxon>Roseobacteraceae</taxon>
        <taxon>Octadecabacter</taxon>
    </lineage>
</organism>
<gene>
    <name evidence="1" type="ORF">OSB_05330</name>
</gene>
<sequence>MTRISLAALGAVMVLGACTPPEIASRMDSSETLYSGFEAAESYTPRPVGSRSENDFMRFSTMSLAR</sequence>